<sequence length="158" mass="19139">MSKQLYIVIGSILFLLFVAQDVFELRWEALYQLQQEQMYRRWSGLGLFCIILFQWTLSLVRVVPKWQHKSITFHKIHNWLGAFTPLLFYIHSMELGFAYLFILSLTFFSNFVMGMFNLDLLKTRSQLIFQGWMIVHVTFSVFITFLTFYHIWVVFYYE</sequence>
<protein>
    <recommendedName>
        <fullName evidence="4">Cytochrome b561 bacterial/Ni-hydrogenase domain-containing protein</fullName>
    </recommendedName>
</protein>
<keyword evidence="1" id="KW-1133">Transmembrane helix</keyword>
<dbReference type="EMBL" id="JABAIL010000002">
    <property type="protein sequence ID" value="NLR90775.1"/>
    <property type="molecule type" value="Genomic_DNA"/>
</dbReference>
<feature type="transmembrane region" description="Helical" evidence="1">
    <location>
        <begin position="98"/>
        <end position="121"/>
    </location>
</feature>
<evidence type="ECO:0008006" key="4">
    <source>
        <dbReference type="Google" id="ProtNLM"/>
    </source>
</evidence>
<feature type="transmembrane region" description="Helical" evidence="1">
    <location>
        <begin position="133"/>
        <end position="157"/>
    </location>
</feature>
<reference evidence="2 3" key="1">
    <citation type="submission" date="2020-04" db="EMBL/GenBank/DDBJ databases">
        <title>Flammeovirga sp. SR4, a novel species isolated from seawater.</title>
        <authorList>
            <person name="Wang X."/>
        </authorList>
    </citation>
    <scope>NUCLEOTIDE SEQUENCE [LARGE SCALE GENOMIC DNA]</scope>
    <source>
        <strain evidence="2 3">SR4</strain>
    </source>
</reference>
<feature type="transmembrane region" description="Helical" evidence="1">
    <location>
        <begin position="44"/>
        <end position="64"/>
    </location>
</feature>
<keyword evidence="1" id="KW-0812">Transmembrane</keyword>
<keyword evidence="3" id="KW-1185">Reference proteome</keyword>
<keyword evidence="1" id="KW-0472">Membrane</keyword>
<dbReference type="AlphaFoldDB" id="A0A7X8SID6"/>
<comment type="caution">
    <text evidence="2">The sequence shown here is derived from an EMBL/GenBank/DDBJ whole genome shotgun (WGS) entry which is preliminary data.</text>
</comment>
<dbReference type="RefSeq" id="WP_168881491.1">
    <property type="nucleotide sequence ID" value="NZ_JABAIL010000002.1"/>
</dbReference>
<organism evidence="2 3">
    <name type="scientific">Flammeovirga agarivorans</name>
    <dbReference type="NCBI Taxonomy" id="2726742"/>
    <lineage>
        <taxon>Bacteria</taxon>
        <taxon>Pseudomonadati</taxon>
        <taxon>Bacteroidota</taxon>
        <taxon>Cytophagia</taxon>
        <taxon>Cytophagales</taxon>
        <taxon>Flammeovirgaceae</taxon>
        <taxon>Flammeovirga</taxon>
    </lineage>
</organism>
<evidence type="ECO:0000313" key="2">
    <source>
        <dbReference type="EMBL" id="NLR90775.1"/>
    </source>
</evidence>
<gene>
    <name evidence="2" type="ORF">HGP29_06140</name>
</gene>
<evidence type="ECO:0000313" key="3">
    <source>
        <dbReference type="Proteomes" id="UP000585050"/>
    </source>
</evidence>
<name>A0A7X8SID6_9BACT</name>
<evidence type="ECO:0000256" key="1">
    <source>
        <dbReference type="SAM" id="Phobius"/>
    </source>
</evidence>
<proteinExistence type="predicted"/>
<dbReference type="Proteomes" id="UP000585050">
    <property type="component" value="Unassembled WGS sequence"/>
</dbReference>
<accession>A0A7X8SID6</accession>